<gene>
    <name evidence="2" type="ORF">E4U82_10225</name>
</gene>
<accession>A0A4Y9AEG8</accession>
<evidence type="ECO:0000256" key="1">
    <source>
        <dbReference type="SAM" id="Coils"/>
    </source>
</evidence>
<sequence>MRDVDAMEVDNSFDIMGLHNDWSFTTMGTSNNLNRLGNVMEDVEVITFDQKMELKSRRRAVIDEIDETVDELEVTLEEISEQNINEARKSINEKFEDNTANDGKSD</sequence>
<proteinExistence type="predicted"/>
<evidence type="ECO:0000313" key="3">
    <source>
        <dbReference type="Proteomes" id="UP000298484"/>
    </source>
</evidence>
<keyword evidence="1" id="KW-0175">Coiled coil</keyword>
<feature type="coiled-coil region" evidence="1">
    <location>
        <begin position="62"/>
        <end position="89"/>
    </location>
</feature>
<dbReference type="Proteomes" id="UP000298484">
    <property type="component" value="Unassembled WGS sequence"/>
</dbReference>
<dbReference type="AlphaFoldDB" id="A0A4Y9AEG8"/>
<keyword evidence="3" id="KW-1185">Reference proteome</keyword>
<name>A0A4Y9AEG8_9BACI</name>
<dbReference type="RefSeq" id="WP_135110099.1">
    <property type="nucleotide sequence ID" value="NZ_SRHY01000015.1"/>
</dbReference>
<comment type="caution">
    <text evidence="2">The sequence shown here is derived from an EMBL/GenBank/DDBJ whole genome shotgun (WGS) entry which is preliminary data.</text>
</comment>
<reference evidence="2 3" key="1">
    <citation type="submission" date="2019-03" db="EMBL/GenBank/DDBJ databases">
        <title>Genome sequence of Lentibacillus salicampi ATCC BAA-719.</title>
        <authorList>
            <person name="Maclea K.S."/>
            <person name="Simoes Junior M."/>
        </authorList>
    </citation>
    <scope>NUCLEOTIDE SEQUENCE [LARGE SCALE GENOMIC DNA]</scope>
    <source>
        <strain evidence="2 3">ATCC BAA-719</strain>
    </source>
</reference>
<evidence type="ECO:0000313" key="2">
    <source>
        <dbReference type="EMBL" id="TFJ92771.1"/>
    </source>
</evidence>
<protein>
    <submittedName>
        <fullName evidence="2">Uncharacterized protein</fullName>
    </submittedName>
</protein>
<organism evidence="2 3">
    <name type="scientific">Lentibacillus salicampi</name>
    <dbReference type="NCBI Taxonomy" id="175306"/>
    <lineage>
        <taxon>Bacteria</taxon>
        <taxon>Bacillati</taxon>
        <taxon>Bacillota</taxon>
        <taxon>Bacilli</taxon>
        <taxon>Bacillales</taxon>
        <taxon>Bacillaceae</taxon>
        <taxon>Lentibacillus</taxon>
    </lineage>
</organism>
<dbReference type="EMBL" id="SRHY01000015">
    <property type="protein sequence ID" value="TFJ92771.1"/>
    <property type="molecule type" value="Genomic_DNA"/>
</dbReference>
<dbReference type="OrthoDB" id="2981075at2"/>